<feature type="transmembrane region" description="Helical" evidence="1">
    <location>
        <begin position="93"/>
        <end position="118"/>
    </location>
</feature>
<dbReference type="AlphaFoldDB" id="A0A816KUC2"/>
<feature type="transmembrane region" description="Helical" evidence="1">
    <location>
        <begin position="6"/>
        <end position="30"/>
    </location>
</feature>
<name>A0A816KUC2_9BILA</name>
<keyword evidence="1" id="KW-0812">Transmembrane</keyword>
<evidence type="ECO:0000256" key="1">
    <source>
        <dbReference type="SAM" id="Phobius"/>
    </source>
</evidence>
<gene>
    <name evidence="2" type="ORF">MBJ925_LOCUS3643</name>
</gene>
<keyword evidence="1" id="KW-1133">Transmembrane helix</keyword>
<protein>
    <submittedName>
        <fullName evidence="2">Uncharacterized protein</fullName>
    </submittedName>
</protein>
<accession>A0A816KUC2</accession>
<evidence type="ECO:0000313" key="2">
    <source>
        <dbReference type="EMBL" id="CAF1927926.1"/>
    </source>
</evidence>
<sequence>MKSGDIIPYGLLVYASATFLYNVFGIFLPFAKQGRYIMKDVIISDSTERGNVFYKNGSDFQKVCLLHNIIKENDRVPTDYAIFLDGENNTDNLLYYTIALFWIGQLIMMLVSVFDFFWPCNASQNSSLQTTADVDSQSSSQTQIQQQNIQPVERFCAPCCRPLLRYVMLTAKVILVSTTYAVPAYVIAAFDFSTPCISVHQAKLFNLGSDEVGMCYSLFIVIVFFTLVESIYRCCTRGRKDYYNCFCACFQSRCFGIVVPIAVVLISFCMLFGGIITATLWLKALLSKFPKSVTLAIINILRCPLEFLQLFLCSCRR</sequence>
<comment type="caution">
    <text evidence="2">The sequence shown here is derived from an EMBL/GenBank/DDBJ whole genome shotgun (WGS) entry which is preliminary data.</text>
</comment>
<organism evidence="2 3">
    <name type="scientific">Rotaria magnacalcarata</name>
    <dbReference type="NCBI Taxonomy" id="392030"/>
    <lineage>
        <taxon>Eukaryota</taxon>
        <taxon>Metazoa</taxon>
        <taxon>Spiralia</taxon>
        <taxon>Gnathifera</taxon>
        <taxon>Rotifera</taxon>
        <taxon>Eurotatoria</taxon>
        <taxon>Bdelloidea</taxon>
        <taxon>Philodinida</taxon>
        <taxon>Philodinidae</taxon>
        <taxon>Rotaria</taxon>
    </lineage>
</organism>
<dbReference type="Proteomes" id="UP000663824">
    <property type="component" value="Unassembled WGS sequence"/>
</dbReference>
<feature type="transmembrane region" description="Helical" evidence="1">
    <location>
        <begin position="255"/>
        <end position="281"/>
    </location>
</feature>
<reference evidence="2" key="1">
    <citation type="submission" date="2021-02" db="EMBL/GenBank/DDBJ databases">
        <authorList>
            <person name="Nowell W R."/>
        </authorList>
    </citation>
    <scope>NUCLEOTIDE SEQUENCE</scope>
</reference>
<keyword evidence="1" id="KW-0472">Membrane</keyword>
<evidence type="ECO:0000313" key="3">
    <source>
        <dbReference type="Proteomes" id="UP000663824"/>
    </source>
</evidence>
<proteinExistence type="predicted"/>
<dbReference type="EMBL" id="CAJNRE010000499">
    <property type="protein sequence ID" value="CAF1927926.1"/>
    <property type="molecule type" value="Genomic_DNA"/>
</dbReference>
<feature type="transmembrane region" description="Helical" evidence="1">
    <location>
        <begin position="216"/>
        <end position="235"/>
    </location>
</feature>
<feature type="transmembrane region" description="Helical" evidence="1">
    <location>
        <begin position="293"/>
        <end position="313"/>
    </location>
</feature>